<dbReference type="Proteomes" id="UP000245514">
    <property type="component" value="Unassembled WGS sequence"/>
</dbReference>
<accession>A0ABX5L4Q7</accession>
<protein>
    <submittedName>
        <fullName evidence="3">PadR family transcriptional regulator</fullName>
    </submittedName>
</protein>
<dbReference type="EMBL" id="QFWG01000006">
    <property type="protein sequence ID" value="PWI27696.1"/>
    <property type="molecule type" value="Genomic_DNA"/>
</dbReference>
<reference evidence="3 4" key="1">
    <citation type="submission" date="2018-05" db="EMBL/GenBank/DDBJ databases">
        <title>Draft Genome Sequence of Arthrobacter cumminsii IME1328, Isolated from a Patient Who Suffered from Foot Ulcers in China.</title>
        <authorList>
            <person name="Li M."/>
            <person name="Jiang Z."/>
            <person name="Sun Q."/>
            <person name="Tong Y."/>
        </authorList>
    </citation>
    <scope>NUCLEOTIDE SEQUENCE [LARGE SCALE GENOMIC DNA]</scope>
    <source>
        <strain evidence="3 4">IME1328</strain>
    </source>
</reference>
<dbReference type="InterPro" id="IPR005149">
    <property type="entry name" value="Tscrpt_reg_PadR_N"/>
</dbReference>
<feature type="domain" description="Transcription regulator PadR C-terminal" evidence="2">
    <location>
        <begin position="94"/>
        <end position="189"/>
    </location>
</feature>
<feature type="domain" description="Transcription regulator PadR N-terminal" evidence="1">
    <location>
        <begin position="7"/>
        <end position="81"/>
    </location>
</feature>
<name>A0ABX5L4Q7_9MICC</name>
<dbReference type="Pfam" id="PF03551">
    <property type="entry name" value="PadR"/>
    <property type="match status" value="1"/>
</dbReference>
<evidence type="ECO:0000259" key="1">
    <source>
        <dbReference type="Pfam" id="PF03551"/>
    </source>
</evidence>
<organism evidence="3 4">
    <name type="scientific">Pseudoglutamicibacter cumminsii</name>
    <dbReference type="NCBI Taxonomy" id="156979"/>
    <lineage>
        <taxon>Bacteria</taxon>
        <taxon>Bacillati</taxon>
        <taxon>Actinomycetota</taxon>
        <taxon>Actinomycetes</taxon>
        <taxon>Micrococcales</taxon>
        <taxon>Micrococcaceae</taxon>
        <taxon>Pseudoglutamicibacter</taxon>
    </lineage>
</organism>
<dbReference type="PANTHER" id="PTHR43252">
    <property type="entry name" value="TRANSCRIPTIONAL REGULATOR YQJI"/>
    <property type="match status" value="1"/>
</dbReference>
<dbReference type="Gene3D" id="1.10.10.10">
    <property type="entry name" value="Winged helix-like DNA-binding domain superfamily/Winged helix DNA-binding domain"/>
    <property type="match status" value="1"/>
</dbReference>
<dbReference type="InterPro" id="IPR036388">
    <property type="entry name" value="WH-like_DNA-bd_sf"/>
</dbReference>
<sequence length="196" mass="22357">MSLRSALLALLSSGPMTGYDVVKRFSGSVGYLWQAKDSQIYPALRKMEEEELLEGELIPWGSNGAMKTQYSVTEAGLAELRRWQASDHEYGLERDPIELRVAYGEWADPGDLERMLEAHIAHHEGEIEQAHKQVEDIETRKSPVIQRRLQNYSEADAQRIIRFKVLAYEGRIARSQAEIKWAKKTLKELGGLTERS</sequence>
<proteinExistence type="predicted"/>
<dbReference type="InterPro" id="IPR018309">
    <property type="entry name" value="Tscrpt_reg_PadR_C"/>
</dbReference>
<dbReference type="InterPro" id="IPR036390">
    <property type="entry name" value="WH_DNA-bd_sf"/>
</dbReference>
<evidence type="ECO:0000259" key="2">
    <source>
        <dbReference type="Pfam" id="PF10400"/>
    </source>
</evidence>
<dbReference type="SUPFAM" id="SSF46785">
    <property type="entry name" value="Winged helix' DNA-binding domain"/>
    <property type="match status" value="1"/>
</dbReference>
<keyword evidence="4" id="KW-1185">Reference proteome</keyword>
<comment type="caution">
    <text evidence="3">The sequence shown here is derived from an EMBL/GenBank/DDBJ whole genome shotgun (WGS) entry which is preliminary data.</text>
</comment>
<evidence type="ECO:0000313" key="4">
    <source>
        <dbReference type="Proteomes" id="UP000245514"/>
    </source>
</evidence>
<dbReference type="RefSeq" id="WP_109303709.1">
    <property type="nucleotide sequence ID" value="NZ_QFWG01000006.1"/>
</dbReference>
<evidence type="ECO:0000313" key="3">
    <source>
        <dbReference type="EMBL" id="PWI27696.1"/>
    </source>
</evidence>
<gene>
    <name evidence="3" type="ORF">CAY35_05650</name>
</gene>
<dbReference type="Pfam" id="PF10400">
    <property type="entry name" value="Vir_act_alpha_C"/>
    <property type="match status" value="1"/>
</dbReference>
<dbReference type="PANTHER" id="PTHR43252:SF2">
    <property type="entry name" value="TRANSCRIPTION REGULATOR, PADR-LIKE FAMILY"/>
    <property type="match status" value="1"/>
</dbReference>